<accession>A0ABV6V0W0</accession>
<keyword evidence="1" id="KW-0521">NADP</keyword>
<feature type="domain" description="Enoyl reductase (ER)" evidence="3">
    <location>
        <begin position="10"/>
        <end position="322"/>
    </location>
</feature>
<organism evidence="4 5">
    <name type="scientific">Streptacidiphilus cavernicola</name>
    <dbReference type="NCBI Taxonomy" id="3342716"/>
    <lineage>
        <taxon>Bacteria</taxon>
        <taxon>Bacillati</taxon>
        <taxon>Actinomycetota</taxon>
        <taxon>Actinomycetes</taxon>
        <taxon>Kitasatosporales</taxon>
        <taxon>Streptomycetaceae</taxon>
        <taxon>Streptacidiphilus</taxon>
    </lineage>
</organism>
<dbReference type="SUPFAM" id="SSF50129">
    <property type="entry name" value="GroES-like"/>
    <property type="match status" value="1"/>
</dbReference>
<dbReference type="PANTHER" id="PTHR48106">
    <property type="entry name" value="QUINONE OXIDOREDUCTASE PIG3-RELATED"/>
    <property type="match status" value="1"/>
</dbReference>
<comment type="caution">
    <text evidence="4">The sequence shown here is derived from an EMBL/GenBank/DDBJ whole genome shotgun (WGS) entry which is preliminary data.</text>
</comment>
<reference evidence="4 5" key="1">
    <citation type="submission" date="2024-09" db="EMBL/GenBank/DDBJ databases">
        <authorList>
            <person name="Lee S.D."/>
        </authorList>
    </citation>
    <scope>NUCLEOTIDE SEQUENCE [LARGE SCALE GENOMIC DNA]</scope>
    <source>
        <strain evidence="4 5">N1-5</strain>
    </source>
</reference>
<dbReference type="InterPro" id="IPR011032">
    <property type="entry name" value="GroES-like_sf"/>
</dbReference>
<dbReference type="Pfam" id="PF08240">
    <property type="entry name" value="ADH_N"/>
    <property type="match status" value="1"/>
</dbReference>
<dbReference type="Gene3D" id="3.90.180.10">
    <property type="entry name" value="Medium-chain alcohol dehydrogenases, catalytic domain"/>
    <property type="match status" value="1"/>
</dbReference>
<dbReference type="SMART" id="SM00829">
    <property type="entry name" value="PKS_ER"/>
    <property type="match status" value="1"/>
</dbReference>
<keyword evidence="2" id="KW-0560">Oxidoreductase</keyword>
<evidence type="ECO:0000256" key="2">
    <source>
        <dbReference type="ARBA" id="ARBA00023002"/>
    </source>
</evidence>
<dbReference type="EMBL" id="JBHEZZ010000044">
    <property type="protein sequence ID" value="MFC1407358.1"/>
    <property type="molecule type" value="Genomic_DNA"/>
</dbReference>
<proteinExistence type="predicted"/>
<keyword evidence="5" id="KW-1185">Reference proteome</keyword>
<evidence type="ECO:0000256" key="1">
    <source>
        <dbReference type="ARBA" id="ARBA00022857"/>
    </source>
</evidence>
<dbReference type="NCBIfam" id="TIGR02824">
    <property type="entry name" value="quinone_pig3"/>
    <property type="match status" value="1"/>
</dbReference>
<name>A0ABV6V0W0_9ACTN</name>
<protein>
    <submittedName>
        <fullName evidence="4">NAD(P)H-quinone oxidoreductase</fullName>
    </submittedName>
</protein>
<dbReference type="InterPro" id="IPR013154">
    <property type="entry name" value="ADH-like_N"/>
</dbReference>
<dbReference type="RefSeq" id="WP_051726644.1">
    <property type="nucleotide sequence ID" value="NZ_JBHEZZ010000044.1"/>
</dbReference>
<dbReference type="PANTHER" id="PTHR48106:SF8">
    <property type="entry name" value="OS02G0805600 PROTEIN"/>
    <property type="match status" value="1"/>
</dbReference>
<dbReference type="InterPro" id="IPR020843">
    <property type="entry name" value="ER"/>
</dbReference>
<dbReference type="Gene3D" id="3.40.50.720">
    <property type="entry name" value="NAD(P)-binding Rossmann-like Domain"/>
    <property type="match status" value="1"/>
</dbReference>
<gene>
    <name evidence="4" type="ORF">ACEZDJ_39365</name>
</gene>
<sequence>MKAITVCQAGGPEQLAWAEATAPRPAPGEVVVQVAAAAVNHADLRQRRGLYPVPPGTSPILGLECAGAVVEVGPDVQGVAVGDRVCALLDGGGYAELVAVPQGQLLPIPDGLDFAEAASLPEAGCTVWLNLVMLGGLTAGQTVLVHGGTSGIGTFALQVIRELGARAVATAGSARKTDWCRTAGAIAVDYHREDFVTAVRDATEGRGADLVLDCVGAPYLARNLDALADGGRLLVIGLLGGRSTEIDLNTLLRRNLTLTAGTLRARSAAEKARIVGQVREHLWPLIDTGRVRPVIDRILPLPEAAEAHRALEGDGHIGKIVLTTPRSDPLSLHRARKDSRLP</sequence>
<dbReference type="InterPro" id="IPR014189">
    <property type="entry name" value="Quinone_OxRdtase_PIG3"/>
</dbReference>
<dbReference type="Pfam" id="PF13602">
    <property type="entry name" value="ADH_zinc_N_2"/>
    <property type="match status" value="1"/>
</dbReference>
<dbReference type="Proteomes" id="UP001592528">
    <property type="component" value="Unassembled WGS sequence"/>
</dbReference>
<dbReference type="InterPro" id="IPR036291">
    <property type="entry name" value="NAD(P)-bd_dom_sf"/>
</dbReference>
<dbReference type="CDD" id="cd05276">
    <property type="entry name" value="p53_inducible_oxidoreductase"/>
    <property type="match status" value="1"/>
</dbReference>
<evidence type="ECO:0000313" key="4">
    <source>
        <dbReference type="EMBL" id="MFC1407358.1"/>
    </source>
</evidence>
<dbReference type="SUPFAM" id="SSF51735">
    <property type="entry name" value="NAD(P)-binding Rossmann-fold domains"/>
    <property type="match status" value="1"/>
</dbReference>
<evidence type="ECO:0000313" key="5">
    <source>
        <dbReference type="Proteomes" id="UP001592528"/>
    </source>
</evidence>
<evidence type="ECO:0000259" key="3">
    <source>
        <dbReference type="SMART" id="SM00829"/>
    </source>
</evidence>